<comment type="caution">
    <text evidence="2">The sequence shown here is derived from an EMBL/GenBank/DDBJ whole genome shotgun (WGS) entry which is preliminary data.</text>
</comment>
<organism evidence="2 3">
    <name type="scientific">Xylaria grammica</name>
    <dbReference type="NCBI Taxonomy" id="363999"/>
    <lineage>
        <taxon>Eukaryota</taxon>
        <taxon>Fungi</taxon>
        <taxon>Dikarya</taxon>
        <taxon>Ascomycota</taxon>
        <taxon>Pezizomycotina</taxon>
        <taxon>Sordariomycetes</taxon>
        <taxon>Xylariomycetidae</taxon>
        <taxon>Xylariales</taxon>
        <taxon>Xylariaceae</taxon>
        <taxon>Xylaria</taxon>
    </lineage>
</organism>
<dbReference type="Proteomes" id="UP000286045">
    <property type="component" value="Unassembled WGS sequence"/>
</dbReference>
<dbReference type="EMBL" id="RYZI01000012">
    <property type="protein sequence ID" value="RWA14181.1"/>
    <property type="molecule type" value="Genomic_DNA"/>
</dbReference>
<reference evidence="2 3" key="1">
    <citation type="submission" date="2018-12" db="EMBL/GenBank/DDBJ databases">
        <title>Draft genome sequence of Xylaria grammica IHI A82.</title>
        <authorList>
            <person name="Buettner E."/>
            <person name="Kellner H."/>
        </authorList>
    </citation>
    <scope>NUCLEOTIDE SEQUENCE [LARGE SCALE GENOMIC DNA]</scope>
    <source>
        <strain evidence="2 3">IHI A82</strain>
    </source>
</reference>
<gene>
    <name evidence="2" type="ORF">EKO27_g923</name>
</gene>
<name>A0A439DIH2_9PEZI</name>
<sequence>MEGHGVGNGGSSSLREPQREKSQALADSLYDGPLDHIIRNHPELFVRPSRWTARHAGYLQVSYMEEEPWMSSFTPLEHELEHEDSVRSTGVSKPEANKSQDMLRVSSFSLPDITYLRRDSHISRLSTHNTATTRLIAMQGLLVGKNSKALEGYGPIANPFYPSRNRESNNNKKEIQNRLRVKSIPLSITYSKRKIVIVPNSRTYTLAKDTPNEPMHHWRLIYLDQSQLKDRRSLKWKKRRRTMADELGVENTTAEKGDLDEWSPNKGHMASLFIAMAQQLQCEIEEKQTQRSATCEKEPSHIRSNIERPEPQQQARYQILLTDNNGDSPYIYLYTAQVSDFLLEHFRTPAHLPEIARLERNSPLLKIHRTIIPFSPWKSFRRRLRTGIMNFANGTAGGFFSDQPTG</sequence>
<proteinExistence type="predicted"/>
<accession>A0A439DIH2</accession>
<protein>
    <submittedName>
        <fullName evidence="2">Uncharacterized protein</fullName>
    </submittedName>
</protein>
<evidence type="ECO:0000256" key="1">
    <source>
        <dbReference type="SAM" id="MobiDB-lite"/>
    </source>
</evidence>
<dbReference type="AlphaFoldDB" id="A0A439DIH2"/>
<feature type="compositionally biased region" description="Gly residues" evidence="1">
    <location>
        <begin position="1"/>
        <end position="10"/>
    </location>
</feature>
<keyword evidence="3" id="KW-1185">Reference proteome</keyword>
<feature type="region of interest" description="Disordered" evidence="1">
    <location>
        <begin position="1"/>
        <end position="24"/>
    </location>
</feature>
<evidence type="ECO:0000313" key="3">
    <source>
        <dbReference type="Proteomes" id="UP000286045"/>
    </source>
</evidence>
<evidence type="ECO:0000313" key="2">
    <source>
        <dbReference type="EMBL" id="RWA14181.1"/>
    </source>
</evidence>